<dbReference type="PANTHER" id="PTHR34153">
    <property type="entry name" value="SI:CH211-262H13.3-RELATED-RELATED"/>
    <property type="match status" value="1"/>
</dbReference>
<feature type="region of interest" description="Disordered" evidence="1">
    <location>
        <begin position="72"/>
        <end position="132"/>
    </location>
</feature>
<comment type="caution">
    <text evidence="2">The sequence shown here is derived from an EMBL/GenBank/DDBJ whole genome shotgun (WGS) entry which is preliminary data.</text>
</comment>
<dbReference type="EMBL" id="CAXLJM020000052">
    <property type="protein sequence ID" value="CAL8116182.1"/>
    <property type="molecule type" value="Genomic_DNA"/>
</dbReference>
<feature type="compositionally biased region" description="Polar residues" evidence="1">
    <location>
        <begin position="72"/>
        <end position="83"/>
    </location>
</feature>
<evidence type="ECO:0000313" key="2">
    <source>
        <dbReference type="EMBL" id="CAL8116182.1"/>
    </source>
</evidence>
<evidence type="ECO:0008006" key="4">
    <source>
        <dbReference type="Google" id="ProtNLM"/>
    </source>
</evidence>
<evidence type="ECO:0000313" key="3">
    <source>
        <dbReference type="Proteomes" id="UP001642540"/>
    </source>
</evidence>
<dbReference type="Proteomes" id="UP001642540">
    <property type="component" value="Unassembled WGS sequence"/>
</dbReference>
<sequence>MTTFSVVEFIEEQTVEVVPSLWISKNKDYCSWPSVIGPKFKTLVLRLARPSDYPKLRWSQLKYSYQTAVQKRNKAENTSNIESSAFEDTPVSRRKRNRVPDDVRKKNRRLQLPNAPLKSSSSSDSSVDFSNDSTYDVNVQIPSDSLFKSEPDEIDIPISHQESSAQQIRTVILPALDNYNVVSNEAQVSQLGDYGQIYRPTTPLGGDFSTLATGDINTTNYNYLPVANIQHGKIVNLLVSIQDQQARDRHENQKFQELVVTKLVTLAHDCKELLARTASSPNVSPEETVCDQILPVDTVEKWKILNEWLTDTSIKNKLAKELSVIGGSRPQLITTRILERLVSLELSLNLTFTGTGKRAEAGFKGSKVLELLYLAVRLTRGGETCTNKDVDQFIQLWLKNATDRFGGRKKRLQKKQNEEIPINQDEAANVLPGTARDPEPHP</sequence>
<evidence type="ECO:0000256" key="1">
    <source>
        <dbReference type="SAM" id="MobiDB-lite"/>
    </source>
</evidence>
<name>A0ABP1R6Z8_9HEXA</name>
<dbReference type="PANTHER" id="PTHR34153:SF2">
    <property type="entry name" value="SI:CH211-262H13.3-RELATED"/>
    <property type="match status" value="1"/>
</dbReference>
<accession>A0ABP1R6Z8</accession>
<feature type="region of interest" description="Disordered" evidence="1">
    <location>
        <begin position="408"/>
        <end position="442"/>
    </location>
</feature>
<keyword evidence="3" id="KW-1185">Reference proteome</keyword>
<feature type="compositionally biased region" description="Low complexity" evidence="1">
    <location>
        <begin position="119"/>
        <end position="132"/>
    </location>
</feature>
<proteinExistence type="predicted"/>
<organism evidence="2 3">
    <name type="scientific">Orchesella dallaii</name>
    <dbReference type="NCBI Taxonomy" id="48710"/>
    <lineage>
        <taxon>Eukaryota</taxon>
        <taxon>Metazoa</taxon>
        <taxon>Ecdysozoa</taxon>
        <taxon>Arthropoda</taxon>
        <taxon>Hexapoda</taxon>
        <taxon>Collembola</taxon>
        <taxon>Entomobryomorpha</taxon>
        <taxon>Entomobryoidea</taxon>
        <taxon>Orchesellidae</taxon>
        <taxon>Orchesellinae</taxon>
        <taxon>Orchesella</taxon>
    </lineage>
</organism>
<gene>
    <name evidence="2" type="ORF">ODALV1_LOCUS17190</name>
</gene>
<protein>
    <recommendedName>
        <fullName evidence="4">DUF4806 domain-containing protein</fullName>
    </recommendedName>
</protein>
<reference evidence="2 3" key="1">
    <citation type="submission" date="2024-08" db="EMBL/GenBank/DDBJ databases">
        <authorList>
            <person name="Cucini C."/>
            <person name="Frati F."/>
        </authorList>
    </citation>
    <scope>NUCLEOTIDE SEQUENCE [LARGE SCALE GENOMIC DNA]</scope>
</reference>